<comment type="caution">
    <text evidence="2">The sequence shown here is derived from an EMBL/GenBank/DDBJ whole genome shotgun (WGS) entry which is preliminary data.</text>
</comment>
<accession>A0A1D2J979</accession>
<dbReference type="VEuPathDB" id="FungiDB:PABG_12277"/>
<name>A0A1D2J979_PARBR</name>
<evidence type="ECO:0000259" key="1">
    <source>
        <dbReference type="PROSITE" id="PS50011"/>
    </source>
</evidence>
<dbReference type="Proteomes" id="UP000242814">
    <property type="component" value="Unassembled WGS sequence"/>
</dbReference>
<dbReference type="Gene3D" id="1.10.510.10">
    <property type="entry name" value="Transferase(Phosphotransferase) domain 1"/>
    <property type="match status" value="1"/>
</dbReference>
<dbReference type="InterPro" id="IPR000719">
    <property type="entry name" value="Prot_kinase_dom"/>
</dbReference>
<dbReference type="GO" id="GO:0004672">
    <property type="term" value="F:protein kinase activity"/>
    <property type="evidence" value="ECO:0007669"/>
    <property type="project" value="InterPro"/>
</dbReference>
<reference evidence="2 3" key="1">
    <citation type="submission" date="2016-06" db="EMBL/GenBank/DDBJ databases">
        <authorList>
            <person name="Kjaerup R.B."/>
            <person name="Dalgaard T.S."/>
            <person name="Juul-Madsen H.R."/>
        </authorList>
    </citation>
    <scope>NUCLEOTIDE SEQUENCE [LARGE SCALE GENOMIC DNA]</scope>
    <source>
        <strain evidence="2 3">Pb300</strain>
    </source>
</reference>
<evidence type="ECO:0000313" key="2">
    <source>
        <dbReference type="EMBL" id="ODH20722.1"/>
    </source>
</evidence>
<dbReference type="PROSITE" id="PS50011">
    <property type="entry name" value="PROTEIN_KINASE_DOM"/>
    <property type="match status" value="1"/>
</dbReference>
<evidence type="ECO:0000313" key="3">
    <source>
        <dbReference type="Proteomes" id="UP000242814"/>
    </source>
</evidence>
<dbReference type="GO" id="GO:0005524">
    <property type="term" value="F:ATP binding"/>
    <property type="evidence" value="ECO:0007669"/>
    <property type="project" value="InterPro"/>
</dbReference>
<dbReference type="SUPFAM" id="SSF56112">
    <property type="entry name" value="Protein kinase-like (PK-like)"/>
    <property type="match status" value="1"/>
</dbReference>
<protein>
    <recommendedName>
        <fullName evidence="1">Protein kinase domain-containing protein</fullName>
    </recommendedName>
</protein>
<dbReference type="AlphaFoldDB" id="A0A1D2J979"/>
<sequence>MEWMDVTRYQHHLKVFLNENPSSAIFLEYIPNMEIIYLHDFTKKQGEALIRGIREIHKVLVLHCDAKLRNMMIVKNDPESVVCLDFDRAQTSHAESLTKKATKVN</sequence>
<dbReference type="InterPro" id="IPR011009">
    <property type="entry name" value="Kinase-like_dom_sf"/>
</dbReference>
<feature type="domain" description="Protein kinase" evidence="1">
    <location>
        <begin position="1"/>
        <end position="105"/>
    </location>
</feature>
<gene>
    <name evidence="2" type="ORF">ACO22_05804</name>
</gene>
<proteinExistence type="predicted"/>
<dbReference type="EMBL" id="LZYO01000275">
    <property type="protein sequence ID" value="ODH20722.1"/>
    <property type="molecule type" value="Genomic_DNA"/>
</dbReference>
<organism evidence="2 3">
    <name type="scientific">Paracoccidioides brasiliensis</name>
    <dbReference type="NCBI Taxonomy" id="121759"/>
    <lineage>
        <taxon>Eukaryota</taxon>
        <taxon>Fungi</taxon>
        <taxon>Dikarya</taxon>
        <taxon>Ascomycota</taxon>
        <taxon>Pezizomycotina</taxon>
        <taxon>Eurotiomycetes</taxon>
        <taxon>Eurotiomycetidae</taxon>
        <taxon>Onygenales</taxon>
        <taxon>Ajellomycetaceae</taxon>
        <taxon>Paracoccidioides</taxon>
    </lineage>
</organism>
<dbReference type="VEuPathDB" id="FungiDB:PADG_06586"/>